<dbReference type="OrthoDB" id="5291879at2"/>
<keyword evidence="2" id="KW-0808">Transferase</keyword>
<gene>
    <name evidence="3" type="ORF">GX576_09355</name>
</gene>
<dbReference type="EMBL" id="JAAYYV010000238">
    <property type="protein sequence ID" value="NLF54578.1"/>
    <property type="molecule type" value="Genomic_DNA"/>
</dbReference>
<sequence length="304" mass="33577">MTEMTHPALPVLEEAIRQATGSDFRPSLCAAAGGGCISETFTIGDGRQRYFVKLGTAADASLFSAEAEGLGAIAASGSFRTPAVIAQGSDAQHAFLVLEHLELRALASAAEGAAFAEHLVQLHRTLGEHFGWRHDNFIGRSPQRNGEGDNWSAFFVDRRLRPQFEMAKAKGFGGELQRQGERLLARVPALFLDYRPQPSLLHGDLWHGNAAVTAAGEPTVFDPAVHYGDREADLAMSELFGGFPSAFYAAYRSAWPLNEDYEQRKLLYSLYHILNHLNLFGRSYLREALRLSTRLNEELSLRRD</sequence>
<dbReference type="SUPFAM" id="SSF56112">
    <property type="entry name" value="Protein kinase-like (PK-like)"/>
    <property type="match status" value="1"/>
</dbReference>
<dbReference type="Gene3D" id="3.30.200.20">
    <property type="entry name" value="Phosphorylase Kinase, domain 1"/>
    <property type="match status" value="1"/>
</dbReference>
<dbReference type="PANTHER" id="PTHR12149">
    <property type="entry name" value="FRUCTOSAMINE 3 KINASE-RELATED PROTEIN"/>
    <property type="match status" value="1"/>
</dbReference>
<comment type="caution">
    <text evidence="3">The sequence shown here is derived from an EMBL/GenBank/DDBJ whole genome shotgun (WGS) entry which is preliminary data.</text>
</comment>
<dbReference type="InterPro" id="IPR016477">
    <property type="entry name" value="Fructo-/Ketosamine-3-kinase"/>
</dbReference>
<evidence type="ECO:0000256" key="1">
    <source>
        <dbReference type="ARBA" id="ARBA00009460"/>
    </source>
</evidence>
<dbReference type="AlphaFoldDB" id="A0A7X7LWI0"/>
<comment type="similarity">
    <text evidence="1 2">Belongs to the fructosamine kinase family.</text>
</comment>
<keyword evidence="2 3" id="KW-0418">Kinase</keyword>
<dbReference type="InterPro" id="IPR011009">
    <property type="entry name" value="Kinase-like_dom_sf"/>
</dbReference>
<organism evidence="3 4">
    <name type="scientific">Thauera phenolivorans</name>
    <dbReference type="NCBI Taxonomy" id="1792543"/>
    <lineage>
        <taxon>Bacteria</taxon>
        <taxon>Pseudomonadati</taxon>
        <taxon>Pseudomonadota</taxon>
        <taxon>Betaproteobacteria</taxon>
        <taxon>Rhodocyclales</taxon>
        <taxon>Zoogloeaceae</taxon>
        <taxon>Thauera</taxon>
    </lineage>
</organism>
<name>A0A7X7LWI0_9RHOO</name>
<accession>A0A7X7LWI0</accession>
<evidence type="ECO:0000313" key="3">
    <source>
        <dbReference type="EMBL" id="NLF54578.1"/>
    </source>
</evidence>
<dbReference type="Pfam" id="PF03881">
    <property type="entry name" value="Fructosamin_kin"/>
    <property type="match status" value="1"/>
</dbReference>
<reference evidence="3 4" key="1">
    <citation type="journal article" date="2020" name="Biotechnol. Biofuels">
        <title>New insights from the biogas microbiome by comprehensive genome-resolved metagenomics of nearly 1600 species originating from multiple anaerobic digesters.</title>
        <authorList>
            <person name="Campanaro S."/>
            <person name="Treu L."/>
            <person name="Rodriguez-R L.M."/>
            <person name="Kovalovszki A."/>
            <person name="Ziels R.M."/>
            <person name="Maus I."/>
            <person name="Zhu X."/>
            <person name="Kougias P.G."/>
            <person name="Basile A."/>
            <person name="Luo G."/>
            <person name="Schluter A."/>
            <person name="Konstantinidis K.T."/>
            <person name="Angelidaki I."/>
        </authorList>
    </citation>
    <scope>NUCLEOTIDE SEQUENCE [LARGE SCALE GENOMIC DNA]</scope>
    <source>
        <strain evidence="3">AS06rmzACSIP_256</strain>
    </source>
</reference>
<dbReference type="RefSeq" id="WP_068803791.1">
    <property type="nucleotide sequence ID" value="NZ_MBFM01000001.1"/>
</dbReference>
<dbReference type="Proteomes" id="UP000536534">
    <property type="component" value="Unassembled WGS sequence"/>
</dbReference>
<proteinExistence type="inferred from homology"/>
<dbReference type="PANTHER" id="PTHR12149:SF8">
    <property type="entry name" value="PROTEIN-RIBULOSAMINE 3-KINASE"/>
    <property type="match status" value="1"/>
</dbReference>
<dbReference type="PIRSF" id="PIRSF006221">
    <property type="entry name" value="Ketosamine-3-kinase"/>
    <property type="match status" value="1"/>
</dbReference>
<evidence type="ECO:0000256" key="2">
    <source>
        <dbReference type="PIRNR" id="PIRNR006221"/>
    </source>
</evidence>
<evidence type="ECO:0000313" key="4">
    <source>
        <dbReference type="Proteomes" id="UP000536534"/>
    </source>
</evidence>
<protein>
    <submittedName>
        <fullName evidence="3">Fructosamine kinase family protein</fullName>
    </submittedName>
</protein>
<dbReference type="Gene3D" id="3.90.1200.10">
    <property type="match status" value="1"/>
</dbReference>
<dbReference type="GO" id="GO:0016301">
    <property type="term" value="F:kinase activity"/>
    <property type="evidence" value="ECO:0007669"/>
    <property type="project" value="UniProtKB-UniRule"/>
</dbReference>